<reference evidence="2" key="3">
    <citation type="submission" date="2015-04" db="UniProtKB">
        <authorList>
            <consortium name="EnsemblPlants"/>
        </authorList>
    </citation>
    <scope>IDENTIFICATION</scope>
</reference>
<dbReference type="NCBIfam" id="TIGR01589">
    <property type="entry name" value="A_thal_3526"/>
    <property type="match status" value="1"/>
</dbReference>
<keyword evidence="3" id="KW-1185">Reference proteome</keyword>
<reference evidence="3" key="2">
    <citation type="submission" date="2013-12" db="EMBL/GenBank/DDBJ databases">
        <authorList>
            <person name="Yu Y."/>
            <person name="Lee S."/>
            <person name="de Baynast K."/>
            <person name="Wissotski M."/>
            <person name="Liu L."/>
            <person name="Talag J."/>
            <person name="Goicoechea J."/>
            <person name="Angelova A."/>
            <person name="Jetty R."/>
            <person name="Kudrna D."/>
            <person name="Golser W."/>
            <person name="Rivera L."/>
            <person name="Zhang J."/>
            <person name="Wing R."/>
        </authorList>
    </citation>
    <scope>NUCLEOTIDE SEQUENCE</scope>
</reference>
<dbReference type="Proteomes" id="UP000032180">
    <property type="component" value="Chromosome 1"/>
</dbReference>
<evidence type="ECO:0000256" key="1">
    <source>
        <dbReference type="SAM" id="MobiDB-lite"/>
    </source>
</evidence>
<dbReference type="InterPro" id="IPR006476">
    <property type="entry name" value="CHP01589_pln"/>
</dbReference>
<dbReference type="eggNOG" id="ENOG502R5Y3">
    <property type="taxonomic scope" value="Eukaryota"/>
</dbReference>
<organism evidence="2 3">
    <name type="scientific">Leersia perrieri</name>
    <dbReference type="NCBI Taxonomy" id="77586"/>
    <lineage>
        <taxon>Eukaryota</taxon>
        <taxon>Viridiplantae</taxon>
        <taxon>Streptophyta</taxon>
        <taxon>Embryophyta</taxon>
        <taxon>Tracheophyta</taxon>
        <taxon>Spermatophyta</taxon>
        <taxon>Magnoliopsida</taxon>
        <taxon>Liliopsida</taxon>
        <taxon>Poales</taxon>
        <taxon>Poaceae</taxon>
        <taxon>BOP clade</taxon>
        <taxon>Oryzoideae</taxon>
        <taxon>Oryzeae</taxon>
        <taxon>Oryzinae</taxon>
        <taxon>Leersia</taxon>
    </lineage>
</organism>
<accession>A0A0D9V7K4</accession>
<dbReference type="PANTHER" id="PTHR31871:SF8">
    <property type="entry name" value="OS01G0837600 PROTEIN"/>
    <property type="match status" value="1"/>
</dbReference>
<protein>
    <submittedName>
        <fullName evidence="2">Uncharacterized protein</fullName>
    </submittedName>
</protein>
<evidence type="ECO:0000313" key="2">
    <source>
        <dbReference type="EnsemblPlants" id="LPERR01G31430.1"/>
    </source>
</evidence>
<dbReference type="Gramene" id="LPERR01G31430.1">
    <property type="protein sequence ID" value="LPERR01G31430.1"/>
    <property type="gene ID" value="LPERR01G31430"/>
</dbReference>
<feature type="compositionally biased region" description="Polar residues" evidence="1">
    <location>
        <begin position="75"/>
        <end position="100"/>
    </location>
</feature>
<evidence type="ECO:0000313" key="3">
    <source>
        <dbReference type="Proteomes" id="UP000032180"/>
    </source>
</evidence>
<dbReference type="Pfam" id="PF09713">
    <property type="entry name" value="A_thal_3526"/>
    <property type="match status" value="1"/>
</dbReference>
<dbReference type="AlphaFoldDB" id="A0A0D9V7K4"/>
<reference evidence="2 3" key="1">
    <citation type="submission" date="2012-08" db="EMBL/GenBank/DDBJ databases">
        <title>Oryza genome evolution.</title>
        <authorList>
            <person name="Wing R.A."/>
        </authorList>
    </citation>
    <scope>NUCLEOTIDE SEQUENCE</scope>
</reference>
<dbReference type="EnsemblPlants" id="LPERR01G31430.1">
    <property type="protein sequence ID" value="LPERR01G31430.1"/>
    <property type="gene ID" value="LPERR01G31430"/>
</dbReference>
<proteinExistence type="predicted"/>
<dbReference type="HOGENOM" id="CLU_169276_1_1_1"/>
<sequence>MDDDGGSSSPASYIRLVQHLIEKCICYNMNKEECMQTLEKHANIKPVITSTVWKELEKENSEFFATYKKGGQGEETAQNKSSSSQEAATAGSKSSGGDDD</sequence>
<name>A0A0D9V7K4_9ORYZ</name>
<dbReference type="PANTHER" id="PTHR31871">
    <property type="entry name" value="OS02G0137100 PROTEIN"/>
    <property type="match status" value="1"/>
</dbReference>
<feature type="region of interest" description="Disordered" evidence="1">
    <location>
        <begin position="69"/>
        <end position="100"/>
    </location>
</feature>